<gene>
    <name evidence="1" type="ORF">GCM10010964_43590</name>
</gene>
<dbReference type="RefSeq" id="WP_188904168.1">
    <property type="nucleotide sequence ID" value="NZ_BMKS01000025.1"/>
</dbReference>
<accession>A0A8J2ZFM4</accession>
<sequence>MPTVPAREAALAAIAARLAAALPDVPVERGRRSVVAEQECPRLVLRMGGHREDPADAFGAIRLDCEAAIEGYVAAPDGADDPDAALEAALNELHARCAAALLGVAIAYAEDDDLMVAGVSLEPDAPALDAASAAVGGFTWAIRFDLRVPAVGGPYVATAP</sequence>
<dbReference type="Proteomes" id="UP000597507">
    <property type="component" value="Unassembled WGS sequence"/>
</dbReference>
<keyword evidence="2" id="KW-1185">Reference proteome</keyword>
<evidence type="ECO:0000313" key="1">
    <source>
        <dbReference type="EMBL" id="GGG51691.1"/>
    </source>
</evidence>
<name>A0A8J2ZFM4_9PROT</name>
<proteinExistence type="predicted"/>
<reference evidence="1 2" key="1">
    <citation type="journal article" date="2014" name="Int. J. Syst. Evol. Microbiol.">
        <title>Complete genome sequence of Corynebacterium casei LMG S-19264T (=DSM 44701T), isolated from a smear-ripened cheese.</title>
        <authorList>
            <consortium name="US DOE Joint Genome Institute (JGI-PGF)"/>
            <person name="Walter F."/>
            <person name="Albersmeier A."/>
            <person name="Kalinowski J."/>
            <person name="Ruckert C."/>
        </authorList>
    </citation>
    <scope>NUCLEOTIDE SEQUENCE [LARGE SCALE GENOMIC DNA]</scope>
    <source>
        <strain evidence="1 2">CGMCC 1.16330</strain>
    </source>
</reference>
<dbReference type="EMBL" id="BMKS01000025">
    <property type="protein sequence ID" value="GGG51691.1"/>
    <property type="molecule type" value="Genomic_DNA"/>
</dbReference>
<protein>
    <submittedName>
        <fullName evidence="1">Uncharacterized protein</fullName>
    </submittedName>
</protein>
<comment type="caution">
    <text evidence="1">The sequence shown here is derived from an EMBL/GenBank/DDBJ whole genome shotgun (WGS) entry which is preliminary data.</text>
</comment>
<organism evidence="1 2">
    <name type="scientific">Caldovatus sediminis</name>
    <dbReference type="NCBI Taxonomy" id="2041189"/>
    <lineage>
        <taxon>Bacteria</taxon>
        <taxon>Pseudomonadati</taxon>
        <taxon>Pseudomonadota</taxon>
        <taxon>Alphaproteobacteria</taxon>
        <taxon>Acetobacterales</taxon>
        <taxon>Roseomonadaceae</taxon>
        <taxon>Caldovatus</taxon>
    </lineage>
</organism>
<dbReference type="AlphaFoldDB" id="A0A8J2ZFM4"/>
<evidence type="ECO:0000313" key="2">
    <source>
        <dbReference type="Proteomes" id="UP000597507"/>
    </source>
</evidence>